<proteinExistence type="predicted"/>
<name>A0A0A9AC44_ARUDO</name>
<reference evidence="1" key="2">
    <citation type="journal article" date="2015" name="Data Brief">
        <title>Shoot transcriptome of the giant reed, Arundo donax.</title>
        <authorList>
            <person name="Barrero R.A."/>
            <person name="Guerrero F.D."/>
            <person name="Moolhuijzen P."/>
            <person name="Goolsby J.A."/>
            <person name="Tidwell J."/>
            <person name="Bellgard S.E."/>
            <person name="Bellgard M.I."/>
        </authorList>
    </citation>
    <scope>NUCLEOTIDE SEQUENCE</scope>
    <source>
        <tissue evidence="1">Shoot tissue taken approximately 20 cm above the soil surface</tissue>
    </source>
</reference>
<protein>
    <submittedName>
        <fullName evidence="1">Uncharacterized protein</fullName>
    </submittedName>
</protein>
<dbReference type="EMBL" id="GBRH01250387">
    <property type="protein sequence ID" value="JAD47508.1"/>
    <property type="molecule type" value="Transcribed_RNA"/>
</dbReference>
<organism evidence="1">
    <name type="scientific">Arundo donax</name>
    <name type="common">Giant reed</name>
    <name type="synonym">Donax arundinaceus</name>
    <dbReference type="NCBI Taxonomy" id="35708"/>
    <lineage>
        <taxon>Eukaryota</taxon>
        <taxon>Viridiplantae</taxon>
        <taxon>Streptophyta</taxon>
        <taxon>Embryophyta</taxon>
        <taxon>Tracheophyta</taxon>
        <taxon>Spermatophyta</taxon>
        <taxon>Magnoliopsida</taxon>
        <taxon>Liliopsida</taxon>
        <taxon>Poales</taxon>
        <taxon>Poaceae</taxon>
        <taxon>PACMAD clade</taxon>
        <taxon>Arundinoideae</taxon>
        <taxon>Arundineae</taxon>
        <taxon>Arundo</taxon>
    </lineage>
</organism>
<evidence type="ECO:0000313" key="1">
    <source>
        <dbReference type="EMBL" id="JAD47508.1"/>
    </source>
</evidence>
<reference evidence="1" key="1">
    <citation type="submission" date="2014-09" db="EMBL/GenBank/DDBJ databases">
        <authorList>
            <person name="Magalhaes I.L.F."/>
            <person name="Oliveira U."/>
            <person name="Santos F.R."/>
            <person name="Vidigal T.H.D.A."/>
            <person name="Brescovit A.D."/>
            <person name="Santos A.J."/>
        </authorList>
    </citation>
    <scope>NUCLEOTIDE SEQUENCE</scope>
    <source>
        <tissue evidence="1">Shoot tissue taken approximately 20 cm above the soil surface</tissue>
    </source>
</reference>
<dbReference type="AlphaFoldDB" id="A0A0A9AC44"/>
<accession>A0A0A9AC44</accession>
<sequence length="41" mass="4897">MWSMHLFGYNVPKSHQAAHKQQQRQSRDVYLPSFPFSNANY</sequence>